<dbReference type="RefSeq" id="XP_040693650.1">
    <property type="nucleotide sequence ID" value="XM_040832772.1"/>
</dbReference>
<gene>
    <name evidence="1" type="ORF">ASPWEDRAFT_25759</name>
</gene>
<proteinExistence type="predicted"/>
<dbReference type="SUPFAM" id="SSF56112">
    <property type="entry name" value="Protein kinase-like (PK-like)"/>
    <property type="match status" value="1"/>
</dbReference>
<sequence>MTAKTNSDSEGDTSRPTDYHHELEAIGRFAIERKYDAFFIKCLGWSVNQYMESPLYEFESQYVTSYIPRGLEVIHEDESAHGNLKLSGVIVDLTQPQNSSDSLVPELVGLIKWREEWALSFDLSADMWSVGEIALRLLTAKRPFDDLNTLKSYVDGTKTFPTKTFHEFGVAADAGRFKCGCWLQIPNTNWSSTNKLRSEEPRETVTQYVSRLASVRRNNSNKGAMVHSTLGAVTQNLPDQVDKGTSCI</sequence>
<evidence type="ECO:0000313" key="2">
    <source>
        <dbReference type="Proteomes" id="UP000184383"/>
    </source>
</evidence>
<dbReference type="VEuPathDB" id="FungiDB:ASPWEDRAFT_25759"/>
<organism evidence="1 2">
    <name type="scientific">Aspergillus wentii DTO 134E9</name>
    <dbReference type="NCBI Taxonomy" id="1073089"/>
    <lineage>
        <taxon>Eukaryota</taxon>
        <taxon>Fungi</taxon>
        <taxon>Dikarya</taxon>
        <taxon>Ascomycota</taxon>
        <taxon>Pezizomycotina</taxon>
        <taxon>Eurotiomycetes</taxon>
        <taxon>Eurotiomycetidae</taxon>
        <taxon>Eurotiales</taxon>
        <taxon>Aspergillaceae</taxon>
        <taxon>Aspergillus</taxon>
        <taxon>Aspergillus subgen. Cremei</taxon>
    </lineage>
</organism>
<reference evidence="2" key="1">
    <citation type="journal article" date="2017" name="Genome Biol.">
        <title>Comparative genomics reveals high biological diversity and specific adaptations in the industrially and medically important fungal genus Aspergillus.</title>
        <authorList>
            <person name="de Vries R.P."/>
            <person name="Riley R."/>
            <person name="Wiebenga A."/>
            <person name="Aguilar-Osorio G."/>
            <person name="Amillis S."/>
            <person name="Uchima C.A."/>
            <person name="Anderluh G."/>
            <person name="Asadollahi M."/>
            <person name="Askin M."/>
            <person name="Barry K."/>
            <person name="Battaglia E."/>
            <person name="Bayram O."/>
            <person name="Benocci T."/>
            <person name="Braus-Stromeyer S.A."/>
            <person name="Caldana C."/>
            <person name="Canovas D."/>
            <person name="Cerqueira G.C."/>
            <person name="Chen F."/>
            <person name="Chen W."/>
            <person name="Choi C."/>
            <person name="Clum A."/>
            <person name="Dos Santos R.A."/>
            <person name="Damasio A.R."/>
            <person name="Diallinas G."/>
            <person name="Emri T."/>
            <person name="Fekete E."/>
            <person name="Flipphi M."/>
            <person name="Freyberg S."/>
            <person name="Gallo A."/>
            <person name="Gournas C."/>
            <person name="Habgood R."/>
            <person name="Hainaut M."/>
            <person name="Harispe M.L."/>
            <person name="Henrissat B."/>
            <person name="Hilden K.S."/>
            <person name="Hope R."/>
            <person name="Hossain A."/>
            <person name="Karabika E."/>
            <person name="Karaffa L."/>
            <person name="Karanyi Z."/>
            <person name="Krasevec N."/>
            <person name="Kuo A."/>
            <person name="Kusch H."/>
            <person name="LaButti K."/>
            <person name="Lagendijk E.L."/>
            <person name="Lapidus A."/>
            <person name="Levasseur A."/>
            <person name="Lindquist E."/>
            <person name="Lipzen A."/>
            <person name="Logrieco A.F."/>
            <person name="MacCabe A."/>
            <person name="Maekelae M.R."/>
            <person name="Malavazi I."/>
            <person name="Melin P."/>
            <person name="Meyer V."/>
            <person name="Mielnichuk N."/>
            <person name="Miskei M."/>
            <person name="Molnar A.P."/>
            <person name="Mule G."/>
            <person name="Ngan C.Y."/>
            <person name="Orejas M."/>
            <person name="Orosz E."/>
            <person name="Ouedraogo J.P."/>
            <person name="Overkamp K.M."/>
            <person name="Park H.-S."/>
            <person name="Perrone G."/>
            <person name="Piumi F."/>
            <person name="Punt P.J."/>
            <person name="Ram A.F."/>
            <person name="Ramon A."/>
            <person name="Rauscher S."/>
            <person name="Record E."/>
            <person name="Riano-Pachon D.M."/>
            <person name="Robert V."/>
            <person name="Roehrig J."/>
            <person name="Ruller R."/>
            <person name="Salamov A."/>
            <person name="Salih N.S."/>
            <person name="Samson R.A."/>
            <person name="Sandor E."/>
            <person name="Sanguinetti M."/>
            <person name="Schuetze T."/>
            <person name="Sepcic K."/>
            <person name="Shelest E."/>
            <person name="Sherlock G."/>
            <person name="Sophianopoulou V."/>
            <person name="Squina F.M."/>
            <person name="Sun H."/>
            <person name="Susca A."/>
            <person name="Todd R.B."/>
            <person name="Tsang A."/>
            <person name="Unkles S.E."/>
            <person name="van de Wiele N."/>
            <person name="van Rossen-Uffink D."/>
            <person name="Oliveira J.V."/>
            <person name="Vesth T.C."/>
            <person name="Visser J."/>
            <person name="Yu J.-H."/>
            <person name="Zhou M."/>
            <person name="Andersen M.R."/>
            <person name="Archer D.B."/>
            <person name="Baker S.E."/>
            <person name="Benoit I."/>
            <person name="Brakhage A.A."/>
            <person name="Braus G.H."/>
            <person name="Fischer R."/>
            <person name="Frisvad J.C."/>
            <person name="Goldman G.H."/>
            <person name="Houbraken J."/>
            <person name="Oakley B."/>
            <person name="Pocsi I."/>
            <person name="Scazzocchio C."/>
            <person name="Seiboth B."/>
            <person name="vanKuyk P.A."/>
            <person name="Wortman J."/>
            <person name="Dyer P.S."/>
            <person name="Grigoriev I.V."/>
        </authorList>
    </citation>
    <scope>NUCLEOTIDE SEQUENCE [LARGE SCALE GENOMIC DNA]</scope>
    <source>
        <strain evidence="2">DTO 134E9</strain>
    </source>
</reference>
<dbReference type="STRING" id="1073089.A0A1L9RYM1"/>
<keyword evidence="2" id="KW-1185">Reference proteome</keyword>
<dbReference type="GeneID" id="63748620"/>
<name>A0A1L9RYM1_ASPWE</name>
<dbReference type="EMBL" id="KV878210">
    <property type="protein sequence ID" value="OJJ39974.1"/>
    <property type="molecule type" value="Genomic_DNA"/>
</dbReference>
<evidence type="ECO:0000313" key="1">
    <source>
        <dbReference type="EMBL" id="OJJ39974.1"/>
    </source>
</evidence>
<dbReference type="InterPro" id="IPR011009">
    <property type="entry name" value="Kinase-like_dom_sf"/>
</dbReference>
<dbReference type="AlphaFoldDB" id="A0A1L9RYM1"/>
<dbReference type="Proteomes" id="UP000184383">
    <property type="component" value="Unassembled WGS sequence"/>
</dbReference>
<protein>
    <recommendedName>
        <fullName evidence="3">Protein kinase domain-containing protein</fullName>
    </recommendedName>
</protein>
<evidence type="ECO:0008006" key="3">
    <source>
        <dbReference type="Google" id="ProtNLM"/>
    </source>
</evidence>
<accession>A0A1L9RYM1</accession>
<dbReference type="Gene3D" id="1.10.510.10">
    <property type="entry name" value="Transferase(Phosphotransferase) domain 1"/>
    <property type="match status" value="1"/>
</dbReference>